<proteinExistence type="predicted"/>
<reference evidence="1" key="1">
    <citation type="journal article" date="2020" name="mSystems">
        <title>Genome- and Community-Level Interaction Insights into Carbon Utilization and Element Cycling Functions of Hydrothermarchaeota in Hydrothermal Sediment.</title>
        <authorList>
            <person name="Zhou Z."/>
            <person name="Liu Y."/>
            <person name="Xu W."/>
            <person name="Pan J."/>
            <person name="Luo Z.H."/>
            <person name="Li M."/>
        </authorList>
    </citation>
    <scope>NUCLEOTIDE SEQUENCE [LARGE SCALE GENOMIC DNA]</scope>
    <source>
        <strain evidence="1">SpSt-258</strain>
    </source>
</reference>
<dbReference type="AlphaFoldDB" id="A0A7V0Z7R1"/>
<sequence>MDKEIIFIVEESLDGGYEARALGYSIFTEAETLEELRLAIKDAVKCHFPKGKVPPIIRMHIVKDELIPV</sequence>
<dbReference type="EMBL" id="DSKY01000022">
    <property type="protein sequence ID" value="HDY60115.1"/>
    <property type="molecule type" value="Genomic_DNA"/>
</dbReference>
<name>A0A7V0Z7R1_UNCW3</name>
<accession>A0A7V0Z7R1</accession>
<gene>
    <name evidence="1" type="ORF">ENP86_11320</name>
</gene>
<organism evidence="1">
    <name type="scientific">candidate division WOR-3 bacterium</name>
    <dbReference type="NCBI Taxonomy" id="2052148"/>
    <lineage>
        <taxon>Bacteria</taxon>
        <taxon>Bacteria division WOR-3</taxon>
    </lineage>
</organism>
<protein>
    <submittedName>
        <fullName evidence="1">2-oxoisovalerate dehydrogenase</fullName>
    </submittedName>
</protein>
<evidence type="ECO:0000313" key="1">
    <source>
        <dbReference type="EMBL" id="HDY60115.1"/>
    </source>
</evidence>
<comment type="caution">
    <text evidence="1">The sequence shown here is derived from an EMBL/GenBank/DDBJ whole genome shotgun (WGS) entry which is preliminary data.</text>
</comment>